<evidence type="ECO:0000313" key="2">
    <source>
        <dbReference type="EMBL" id="EGB12469.1"/>
    </source>
</evidence>
<dbReference type="Proteomes" id="UP000002729">
    <property type="component" value="Unassembled WGS sequence"/>
</dbReference>
<proteinExistence type="predicted"/>
<dbReference type="GeneID" id="20219164"/>
<dbReference type="AlphaFoldDB" id="F0XYT8"/>
<organism evidence="3">
    <name type="scientific">Aureococcus anophagefferens</name>
    <name type="common">Harmful bloom alga</name>
    <dbReference type="NCBI Taxonomy" id="44056"/>
    <lineage>
        <taxon>Eukaryota</taxon>
        <taxon>Sar</taxon>
        <taxon>Stramenopiles</taxon>
        <taxon>Ochrophyta</taxon>
        <taxon>Pelagophyceae</taxon>
        <taxon>Pelagomonadales</taxon>
        <taxon>Pelagomonadaceae</taxon>
        <taxon>Aureococcus</taxon>
    </lineage>
</organism>
<dbReference type="GO" id="GO:0007018">
    <property type="term" value="P:microtubule-based movement"/>
    <property type="evidence" value="ECO:0007669"/>
    <property type="project" value="InterPro"/>
</dbReference>
<dbReference type="GO" id="GO:0030286">
    <property type="term" value="C:dynein complex"/>
    <property type="evidence" value="ECO:0007669"/>
    <property type="project" value="InterPro"/>
</dbReference>
<evidence type="ECO:0000313" key="3">
    <source>
        <dbReference type="Proteomes" id="UP000002729"/>
    </source>
</evidence>
<dbReference type="OrthoDB" id="10688450at2759"/>
<dbReference type="KEGG" id="aaf:AURANDRAFT_19631"/>
<dbReference type="GO" id="GO:0005524">
    <property type="term" value="F:ATP binding"/>
    <property type="evidence" value="ECO:0007669"/>
    <property type="project" value="InterPro"/>
</dbReference>
<name>F0XYT8_AURAN</name>
<feature type="domain" description="Dynein heavy chain hydrolytic ATP-binding dynein motor region" evidence="1">
    <location>
        <begin position="8"/>
        <end position="59"/>
    </location>
</feature>
<keyword evidence="3" id="KW-1185">Reference proteome</keyword>
<dbReference type="InterPro" id="IPR027417">
    <property type="entry name" value="P-loop_NTPase"/>
</dbReference>
<dbReference type="InterPro" id="IPR026983">
    <property type="entry name" value="DHC"/>
</dbReference>
<dbReference type="InterPro" id="IPR035699">
    <property type="entry name" value="AAA_6"/>
</dbReference>
<dbReference type="PANTHER" id="PTHR45703">
    <property type="entry name" value="DYNEIN HEAVY CHAIN"/>
    <property type="match status" value="1"/>
</dbReference>
<dbReference type="GO" id="GO:0045505">
    <property type="term" value="F:dynein intermediate chain binding"/>
    <property type="evidence" value="ECO:0007669"/>
    <property type="project" value="InterPro"/>
</dbReference>
<accession>F0XYT8</accession>
<dbReference type="EMBL" id="GL833121">
    <property type="protein sequence ID" value="EGB12469.1"/>
    <property type="molecule type" value="Genomic_DNA"/>
</dbReference>
<dbReference type="Pfam" id="PF12774">
    <property type="entry name" value="AAA_6"/>
    <property type="match status" value="1"/>
</dbReference>
<sequence length="59" mass="5897">MNAVLPVGVEYVGSAPRTVVTPLGARCVLGLTTAIQALRGVAVVGPHGVGKAEICKDLA</sequence>
<feature type="non-terminal residue" evidence="2">
    <location>
        <position position="59"/>
    </location>
</feature>
<dbReference type="InParanoid" id="F0XYT8"/>
<gene>
    <name evidence="2" type="ORF">AURANDRAFT_19631</name>
</gene>
<evidence type="ECO:0000259" key="1">
    <source>
        <dbReference type="Pfam" id="PF12774"/>
    </source>
</evidence>
<dbReference type="GO" id="GO:0051959">
    <property type="term" value="F:dynein light intermediate chain binding"/>
    <property type="evidence" value="ECO:0007669"/>
    <property type="project" value="InterPro"/>
</dbReference>
<dbReference type="RefSeq" id="XP_009033493.1">
    <property type="nucleotide sequence ID" value="XM_009035245.1"/>
</dbReference>
<reference evidence="2 3" key="1">
    <citation type="journal article" date="2011" name="Proc. Natl. Acad. Sci. U.S.A.">
        <title>Niche of harmful alga Aureococcus anophagefferens revealed through ecogenomics.</title>
        <authorList>
            <person name="Gobler C.J."/>
            <person name="Berry D.L."/>
            <person name="Dyhrman S.T."/>
            <person name="Wilhelm S.W."/>
            <person name="Salamov A."/>
            <person name="Lobanov A.V."/>
            <person name="Zhang Y."/>
            <person name="Collier J.L."/>
            <person name="Wurch L.L."/>
            <person name="Kustka A.B."/>
            <person name="Dill B.D."/>
            <person name="Shah M."/>
            <person name="VerBerkmoes N.C."/>
            <person name="Kuo A."/>
            <person name="Terry A."/>
            <person name="Pangilinan J."/>
            <person name="Lindquist E.A."/>
            <person name="Lucas S."/>
            <person name="Paulsen I.T."/>
            <person name="Hattenrath-Lehmann T.K."/>
            <person name="Talmage S.C."/>
            <person name="Walker E.A."/>
            <person name="Koch F."/>
            <person name="Burson A.M."/>
            <person name="Marcoval M.A."/>
            <person name="Tang Y.Z."/>
            <person name="Lecleir G.R."/>
            <person name="Coyne K.J."/>
            <person name="Berg G.M."/>
            <person name="Bertrand E.M."/>
            <person name="Saito M.A."/>
            <person name="Gladyshev V.N."/>
            <person name="Grigoriev I.V."/>
        </authorList>
    </citation>
    <scope>NUCLEOTIDE SEQUENCE [LARGE SCALE GENOMIC DNA]</scope>
    <source>
        <strain evidence="3">CCMP 1984</strain>
    </source>
</reference>
<protein>
    <recommendedName>
        <fullName evidence="1">Dynein heavy chain hydrolytic ATP-binding dynein motor region domain-containing protein</fullName>
    </recommendedName>
</protein>
<dbReference type="Gene3D" id="3.40.50.300">
    <property type="entry name" value="P-loop containing nucleotide triphosphate hydrolases"/>
    <property type="match status" value="1"/>
</dbReference>